<dbReference type="PANTHER" id="PTHR23300">
    <property type="entry name" value="METHANETHIOL OXIDASE"/>
    <property type="match status" value="1"/>
</dbReference>
<sequence length="516" mass="57656">MADGASNGDGKACCRHGPGYATPLEAMSGPRETLIYVTAVYSGTGRNKPDYLATVDVDPNSPNYSKVIHRLSLPYLGDELHHSGWNSCSSCHGDPSADRHDLIFKVVLHNGELHDYDVRNKRLGMFPLPESSRFQRLLIRYQLSGRIYVIDTKTNPTAPSLHKVVEPEDIIQKTGLGFPHTSHCLASGDIMVSCLGDKDGNAQGNGFLLLDSEFNVKGRWEKPGNSPLFGYDFWYQPRHKTMISSSWGAPSAFTKGFNLQHVADGLYGRHLHVYSWPDGELKQTLDLGDTGLLPLETRFLHDPSKDTGYVGCALTSNMVRFYKNQDDTWSHEVSISVKALKVQNWILPEMPGLITDFLISLDDRFLYFVNWLHGDVRQYNIEDPKSPKLVGQVWVGGLIQKGSPVLAEAEDGTTFQFDVPEIKGQRLRGGPQMIQLSLDGKRLYVTNSLFSTWDRQFYPELVEKGSHMLQIDVDTQKGGLSINPNFFVDFATEPDGPSLAHEMRYPGGDCTSDIWI</sequence>
<dbReference type="Pfam" id="PF05694">
    <property type="entry name" value="SBP56"/>
    <property type="match status" value="2"/>
</dbReference>
<dbReference type="EnsemblPlants" id="MELO3C021162.2.1">
    <property type="protein sequence ID" value="MELO3C021162.2.1"/>
    <property type="gene ID" value="MELO3C021162.2"/>
</dbReference>
<dbReference type="Gramene" id="MELO3C021162.2.1">
    <property type="protein sequence ID" value="MELO3C021162.2.1"/>
    <property type="gene ID" value="MELO3C021162.2"/>
</dbReference>
<dbReference type="GO" id="GO:0008430">
    <property type="term" value="F:selenium binding"/>
    <property type="evidence" value="ECO:0007669"/>
    <property type="project" value="InterPro"/>
</dbReference>
<evidence type="ECO:0000256" key="2">
    <source>
        <dbReference type="ARBA" id="ARBA00023266"/>
    </source>
</evidence>
<evidence type="ECO:0000256" key="1">
    <source>
        <dbReference type="ARBA" id="ARBA00005606"/>
    </source>
</evidence>
<reference evidence="3" key="1">
    <citation type="submission" date="2023-03" db="UniProtKB">
        <authorList>
            <consortium name="EnsemblPlants"/>
        </authorList>
    </citation>
    <scope>IDENTIFICATION</scope>
</reference>
<organism evidence="3">
    <name type="scientific">Cucumis melo</name>
    <name type="common">Muskmelon</name>
    <dbReference type="NCBI Taxonomy" id="3656"/>
    <lineage>
        <taxon>Eukaryota</taxon>
        <taxon>Viridiplantae</taxon>
        <taxon>Streptophyta</taxon>
        <taxon>Embryophyta</taxon>
        <taxon>Tracheophyta</taxon>
        <taxon>Spermatophyta</taxon>
        <taxon>Magnoliopsida</taxon>
        <taxon>eudicotyledons</taxon>
        <taxon>Gunneridae</taxon>
        <taxon>Pentapetalae</taxon>
        <taxon>rosids</taxon>
        <taxon>fabids</taxon>
        <taxon>Cucurbitales</taxon>
        <taxon>Cucurbitaceae</taxon>
        <taxon>Benincaseae</taxon>
        <taxon>Cucumis</taxon>
    </lineage>
</organism>
<evidence type="ECO:0008006" key="4">
    <source>
        <dbReference type="Google" id="ProtNLM"/>
    </source>
</evidence>
<name>A0A9I9DPD9_CUCME</name>
<comment type="similarity">
    <text evidence="1">Belongs to the selenium-binding protein family.</text>
</comment>
<accession>A0A9I9DPD9</accession>
<keyword evidence="2" id="KW-0711">Selenium</keyword>
<dbReference type="SUPFAM" id="SSF75011">
    <property type="entry name" value="3-carboxy-cis,cis-mucoante lactonizing enzyme"/>
    <property type="match status" value="1"/>
</dbReference>
<dbReference type="AlphaFoldDB" id="A0A9I9DPD9"/>
<dbReference type="PANTHER" id="PTHR23300:SF0">
    <property type="entry name" value="METHANETHIOL OXIDASE"/>
    <property type="match status" value="1"/>
</dbReference>
<dbReference type="InterPro" id="IPR008826">
    <property type="entry name" value="Se-bd"/>
</dbReference>
<protein>
    <recommendedName>
        <fullName evidence="4">Selenium-binding protein 1-like</fullName>
    </recommendedName>
</protein>
<proteinExistence type="inferred from homology"/>
<evidence type="ECO:0000313" key="3">
    <source>
        <dbReference type="EnsemblPlants" id="MELO3C021162.2.1"/>
    </source>
</evidence>